<dbReference type="PANTHER" id="PTHR31809:SF0">
    <property type="entry name" value="BUD13 HOMOLOG"/>
    <property type="match status" value="1"/>
</dbReference>
<evidence type="ECO:0000256" key="1">
    <source>
        <dbReference type="ARBA" id="ARBA00011069"/>
    </source>
</evidence>
<evidence type="ECO:0000313" key="4">
    <source>
        <dbReference type="EMBL" id="GJN89212.1"/>
    </source>
</evidence>
<dbReference type="GO" id="GO:0000398">
    <property type="term" value="P:mRNA splicing, via spliceosome"/>
    <property type="evidence" value="ECO:0007669"/>
    <property type="project" value="TreeGrafter"/>
</dbReference>
<feature type="region of interest" description="Disordered" evidence="3">
    <location>
        <begin position="22"/>
        <end position="194"/>
    </location>
</feature>
<evidence type="ECO:0000256" key="3">
    <source>
        <dbReference type="SAM" id="MobiDB-lite"/>
    </source>
</evidence>
<gene>
    <name evidence="4" type="ORF">Rhopal_002191-T1</name>
</gene>
<evidence type="ECO:0000256" key="2">
    <source>
        <dbReference type="SAM" id="Coils"/>
    </source>
</evidence>
<keyword evidence="2" id="KW-0175">Coiled coil</keyword>
<dbReference type="InterPro" id="IPR051112">
    <property type="entry name" value="CWC26_splicing_factor"/>
</dbReference>
<dbReference type="EMBL" id="BQKY01000004">
    <property type="protein sequence ID" value="GJN89212.1"/>
    <property type="molecule type" value="Genomic_DNA"/>
</dbReference>
<dbReference type="InterPro" id="IPR018609">
    <property type="entry name" value="Bud13"/>
</dbReference>
<proteinExistence type="inferred from homology"/>
<comment type="similarity">
    <text evidence="1">Belongs to the CWC26 family.</text>
</comment>
<feature type="region of interest" description="Disordered" evidence="3">
    <location>
        <begin position="271"/>
        <end position="300"/>
    </location>
</feature>
<comment type="caution">
    <text evidence="4">The sequence shown here is derived from an EMBL/GenBank/DDBJ whole genome shotgun (WGS) entry which is preliminary data.</text>
</comment>
<accession>A0AAV5GJI2</accession>
<feature type="compositionally biased region" description="Basic and acidic residues" evidence="3">
    <location>
        <begin position="66"/>
        <end position="85"/>
    </location>
</feature>
<dbReference type="AlphaFoldDB" id="A0AAV5GJI2"/>
<organism evidence="4 5">
    <name type="scientific">Rhodotorula paludigena</name>
    <dbReference type="NCBI Taxonomy" id="86838"/>
    <lineage>
        <taxon>Eukaryota</taxon>
        <taxon>Fungi</taxon>
        <taxon>Dikarya</taxon>
        <taxon>Basidiomycota</taxon>
        <taxon>Pucciniomycotina</taxon>
        <taxon>Microbotryomycetes</taxon>
        <taxon>Sporidiobolales</taxon>
        <taxon>Sporidiobolaceae</taxon>
        <taxon>Rhodotorula</taxon>
    </lineage>
</organism>
<evidence type="ECO:0000313" key="5">
    <source>
        <dbReference type="Proteomes" id="UP001342314"/>
    </source>
</evidence>
<name>A0AAV5GJI2_9BASI</name>
<sequence length="342" mass="38706">MSDLQAYLAAKYMSGAKADAILERSGEDGKRRKKKRRVDTYGSSAAPTASTSGGTGGFVVDDDDSGWAKEVEEEEYKPVVEERRGQFKAKAKADSWATIRESDPSLRAPSPTPEPEDEAPAIASVTVEAAPRGGLQSAADLRAEQERKKAEQERRRLKSQREEEKRRAEARERGEDEDDADPTATVYRDATGKRIDMKVRKAEEAKKKRDELEKEMARMEWGKGLVQQEEKERLAREAEKLKNRSFARHADDEDMNDELKDVERWNDPAAAFLTKKDKKKSKAPKYPVYKGPPPPPNRFNILPGYRWDGVDRGNGFEKKLMEKRNSRSVWNAAAHAFSTEDM</sequence>
<dbReference type="GO" id="GO:0003723">
    <property type="term" value="F:RNA binding"/>
    <property type="evidence" value="ECO:0007669"/>
    <property type="project" value="TreeGrafter"/>
</dbReference>
<feature type="compositionally biased region" description="Basic and acidic residues" evidence="3">
    <location>
        <begin position="141"/>
        <end position="174"/>
    </location>
</feature>
<feature type="coiled-coil region" evidence="2">
    <location>
        <begin position="195"/>
        <end position="244"/>
    </location>
</feature>
<feature type="compositionally biased region" description="Low complexity" evidence="3">
    <location>
        <begin position="42"/>
        <end position="52"/>
    </location>
</feature>
<evidence type="ECO:0008006" key="6">
    <source>
        <dbReference type="Google" id="ProtNLM"/>
    </source>
</evidence>
<dbReference type="Proteomes" id="UP001342314">
    <property type="component" value="Unassembled WGS sequence"/>
</dbReference>
<reference evidence="4 5" key="1">
    <citation type="submission" date="2021-12" db="EMBL/GenBank/DDBJ databases">
        <title>High titer production of polyol ester of fatty acids by Rhodotorula paludigena BS15 towards product separation-free biomass refinery.</title>
        <authorList>
            <person name="Mano J."/>
            <person name="Ono H."/>
            <person name="Tanaka T."/>
            <person name="Naito K."/>
            <person name="Sushida H."/>
            <person name="Ike M."/>
            <person name="Tokuyasu K."/>
            <person name="Kitaoka M."/>
        </authorList>
    </citation>
    <scope>NUCLEOTIDE SEQUENCE [LARGE SCALE GENOMIC DNA]</scope>
    <source>
        <strain evidence="4 5">BS15</strain>
    </source>
</reference>
<dbReference type="GO" id="GO:0005684">
    <property type="term" value="C:U2-type spliceosomal complex"/>
    <property type="evidence" value="ECO:0007669"/>
    <property type="project" value="TreeGrafter"/>
</dbReference>
<dbReference type="GO" id="GO:0070274">
    <property type="term" value="C:RES complex"/>
    <property type="evidence" value="ECO:0007669"/>
    <property type="project" value="TreeGrafter"/>
</dbReference>
<dbReference type="Pfam" id="PF09736">
    <property type="entry name" value="Bud13"/>
    <property type="match status" value="1"/>
</dbReference>
<protein>
    <recommendedName>
        <fullName evidence="6">Pre-mRNA-splicing factor CWC26</fullName>
    </recommendedName>
</protein>
<dbReference type="PANTHER" id="PTHR31809">
    <property type="entry name" value="BUD13 HOMOLOG"/>
    <property type="match status" value="1"/>
</dbReference>
<keyword evidence="5" id="KW-1185">Reference proteome</keyword>